<dbReference type="GO" id="GO:0007015">
    <property type="term" value="P:actin filament organization"/>
    <property type="evidence" value="ECO:0007669"/>
    <property type="project" value="TreeGrafter"/>
</dbReference>
<feature type="domain" description="Myosin motor" evidence="5">
    <location>
        <begin position="1"/>
        <end position="208"/>
    </location>
</feature>
<dbReference type="EMBL" id="JAMZMK010008019">
    <property type="protein sequence ID" value="KAI7742345.1"/>
    <property type="molecule type" value="Genomic_DNA"/>
</dbReference>
<keyword evidence="7" id="KW-1185">Reference proteome</keyword>
<dbReference type="GO" id="GO:0005737">
    <property type="term" value="C:cytoplasm"/>
    <property type="evidence" value="ECO:0007669"/>
    <property type="project" value="TreeGrafter"/>
</dbReference>
<dbReference type="GO" id="GO:0051015">
    <property type="term" value="F:actin filament binding"/>
    <property type="evidence" value="ECO:0007669"/>
    <property type="project" value="TreeGrafter"/>
</dbReference>
<evidence type="ECO:0000313" key="7">
    <source>
        <dbReference type="Proteomes" id="UP001206925"/>
    </source>
</evidence>
<dbReference type="InterPro" id="IPR027417">
    <property type="entry name" value="P-loop_NTPase"/>
</dbReference>
<dbReference type="SMART" id="SM00242">
    <property type="entry name" value="MYSc"/>
    <property type="match status" value="1"/>
</dbReference>
<comment type="similarity">
    <text evidence="4">Belongs to the TRAFAC class myosin-kinesin ATPase superfamily. Myosin family.</text>
</comment>
<keyword evidence="2" id="KW-0067">ATP-binding</keyword>
<gene>
    <name evidence="6" type="ORF">M8C21_012035</name>
</gene>
<protein>
    <recommendedName>
        <fullName evidence="5">Myosin motor domain-containing protein</fullName>
    </recommendedName>
</protein>
<name>A0AAD5GH18_AMBAR</name>
<dbReference type="Gene3D" id="1.10.10.820">
    <property type="match status" value="1"/>
</dbReference>
<dbReference type="PROSITE" id="PS51456">
    <property type="entry name" value="MYOSIN_MOTOR"/>
    <property type="match status" value="1"/>
</dbReference>
<dbReference type="Proteomes" id="UP001206925">
    <property type="component" value="Unassembled WGS sequence"/>
</dbReference>
<feature type="non-terminal residue" evidence="6">
    <location>
        <position position="1"/>
    </location>
</feature>
<keyword evidence="4" id="KW-0518">Myosin</keyword>
<dbReference type="InterPro" id="IPR001609">
    <property type="entry name" value="Myosin_head_motor_dom-like"/>
</dbReference>
<dbReference type="GO" id="GO:0000146">
    <property type="term" value="F:microfilament motor activity"/>
    <property type="evidence" value="ECO:0007669"/>
    <property type="project" value="TreeGrafter"/>
</dbReference>
<dbReference type="Gene3D" id="1.20.120.720">
    <property type="entry name" value="Myosin VI head, motor domain, U50 subdomain"/>
    <property type="match status" value="1"/>
</dbReference>
<dbReference type="SUPFAM" id="SSF52540">
    <property type="entry name" value="P-loop containing nucleoside triphosphate hydrolases"/>
    <property type="match status" value="1"/>
</dbReference>
<proteinExistence type="inferred from homology"/>
<dbReference type="GO" id="GO:0016020">
    <property type="term" value="C:membrane"/>
    <property type="evidence" value="ECO:0007669"/>
    <property type="project" value="TreeGrafter"/>
</dbReference>
<evidence type="ECO:0000313" key="6">
    <source>
        <dbReference type="EMBL" id="KAI7742345.1"/>
    </source>
</evidence>
<dbReference type="AlphaFoldDB" id="A0AAD5GH18"/>
<dbReference type="PANTHER" id="PTHR13140">
    <property type="entry name" value="MYOSIN"/>
    <property type="match status" value="1"/>
</dbReference>
<dbReference type="GO" id="GO:0016459">
    <property type="term" value="C:myosin complex"/>
    <property type="evidence" value="ECO:0007669"/>
    <property type="project" value="UniProtKB-KW"/>
</dbReference>
<evidence type="ECO:0000256" key="2">
    <source>
        <dbReference type="ARBA" id="ARBA00022840"/>
    </source>
</evidence>
<evidence type="ECO:0000256" key="1">
    <source>
        <dbReference type="ARBA" id="ARBA00022741"/>
    </source>
</evidence>
<dbReference type="PANTHER" id="PTHR13140:SF844">
    <property type="entry name" value="MYOSIN ATPASE"/>
    <property type="match status" value="1"/>
</dbReference>
<keyword evidence="3 4" id="KW-0009">Actin-binding</keyword>
<evidence type="ECO:0000256" key="3">
    <source>
        <dbReference type="ARBA" id="ARBA00023203"/>
    </source>
</evidence>
<keyword evidence="4" id="KW-0505">Motor protein</keyword>
<sequence length="208" mass="23392">ICAGAPPVLKDKLNLKMSSEYKFLNQSGCLKISGVDDAHNFIKLVDAFDTLGIPRQDRENVFELLAAVLWLGNVSFAVTDEEHVEPVADEASRSAARLMGCKMDDLMMVLSTNRTHNTTETLTLQQATDKRNALANFVYESLFNWLIEEVNASLKGDGQHTQHTISILDTCGFESLQKNSFQQLLINYADERLQQHFVCHLCKLEQEV</sequence>
<comment type="caution">
    <text evidence="6">The sequence shown here is derived from an EMBL/GenBank/DDBJ whole genome shotgun (WGS) entry which is preliminary data.</text>
</comment>
<comment type="caution">
    <text evidence="4">Lacks conserved residue(s) required for the propagation of feature annotation.</text>
</comment>
<reference evidence="6" key="1">
    <citation type="submission" date="2022-06" db="EMBL/GenBank/DDBJ databases">
        <title>Uncovering the hologenomic basis of an extraordinary plant invasion.</title>
        <authorList>
            <person name="Bieker V.C."/>
            <person name="Martin M.D."/>
            <person name="Gilbert T."/>
            <person name="Hodgins K."/>
            <person name="Battlay P."/>
            <person name="Petersen B."/>
            <person name="Wilson J."/>
        </authorList>
    </citation>
    <scope>NUCLEOTIDE SEQUENCE</scope>
    <source>
        <strain evidence="6">AA19_3_7</strain>
        <tissue evidence="6">Leaf</tissue>
    </source>
</reference>
<accession>A0AAD5GH18</accession>
<dbReference type="Gene3D" id="1.20.58.530">
    <property type="match status" value="1"/>
</dbReference>
<evidence type="ECO:0000259" key="5">
    <source>
        <dbReference type="PROSITE" id="PS51456"/>
    </source>
</evidence>
<evidence type="ECO:0000256" key="4">
    <source>
        <dbReference type="PROSITE-ProRule" id="PRU00782"/>
    </source>
</evidence>
<keyword evidence="1" id="KW-0547">Nucleotide-binding</keyword>
<dbReference type="GO" id="GO:0005524">
    <property type="term" value="F:ATP binding"/>
    <property type="evidence" value="ECO:0007669"/>
    <property type="project" value="UniProtKB-KW"/>
</dbReference>
<organism evidence="6 7">
    <name type="scientific">Ambrosia artemisiifolia</name>
    <name type="common">Common ragweed</name>
    <dbReference type="NCBI Taxonomy" id="4212"/>
    <lineage>
        <taxon>Eukaryota</taxon>
        <taxon>Viridiplantae</taxon>
        <taxon>Streptophyta</taxon>
        <taxon>Embryophyta</taxon>
        <taxon>Tracheophyta</taxon>
        <taxon>Spermatophyta</taxon>
        <taxon>Magnoliopsida</taxon>
        <taxon>eudicotyledons</taxon>
        <taxon>Gunneridae</taxon>
        <taxon>Pentapetalae</taxon>
        <taxon>asterids</taxon>
        <taxon>campanulids</taxon>
        <taxon>Asterales</taxon>
        <taxon>Asteraceae</taxon>
        <taxon>Asteroideae</taxon>
        <taxon>Heliantheae alliance</taxon>
        <taxon>Heliantheae</taxon>
        <taxon>Ambrosia</taxon>
    </lineage>
</organism>
<dbReference type="Pfam" id="PF00063">
    <property type="entry name" value="Myosin_head"/>
    <property type="match status" value="1"/>
</dbReference>